<comment type="function">
    <text evidence="5">Required for morphogenesis and for the elongation of the flagellar filament by facilitating polymerization of the flagellin monomers at the tip of growing filament. Forms a capping structure, which prevents flagellin subunits (transported through the central channel of the flagellum) from leaking out without polymerization at the distal end.</text>
</comment>
<evidence type="ECO:0000313" key="9">
    <source>
        <dbReference type="Proteomes" id="UP000812277"/>
    </source>
</evidence>
<protein>
    <recommendedName>
        <fullName evidence="5">Flagellar hook-associated protein 2</fullName>
        <shortName evidence="5">HAP2</shortName>
    </recommendedName>
    <alternativeName>
        <fullName evidence="5">Flagellar cap protein</fullName>
    </alternativeName>
</protein>
<keyword evidence="8" id="KW-0966">Cell projection</keyword>
<dbReference type="InterPro" id="IPR003481">
    <property type="entry name" value="FliD_N"/>
</dbReference>
<feature type="domain" description="Flagellar hook-associated protein 2 N-terminal" evidence="6">
    <location>
        <begin position="1"/>
        <end position="90"/>
    </location>
</feature>
<sequence>MLDKLMEYERLPYDRMKEKKTNLGSEQNIFRTINTKLSTLQTAVSDLLLGSNFNLSSATSSDEKVAKVTAAEGATTGNFDVTVNTLAKSHAIKSANITSASTYLKGSVFTIDRAGFPQISIDTSVAAAGSTNGEVLEYIKNQINSQDSGLSASIISVSDTEKVLLLSSKETGLDNKMKLSGGTGGIELGGTSLAGLGISDVDGANQTQAADNATLTVNGVDITRSSNKINDVISGVSLNLLSTGASQVNIAKDTDKIASKIEAFVTAYNDAVNMVRNNLTKPTDKTKMNPLQGDAMLKDVSDKLYTIFNRINANAADIAGGASPINMMSIIGLEIDKGITSGTLMTGKISFDKEKFKEKFNEDPNAVMDLFKRDDAVDSKDGIMQVLNTQLKEWTSTANGLMTSKIKGYDSEISVIDDRMEAMDFRLQMRQDKLKKQFTAMEVALSKLKSQQSWMTSQLAALQTTAKS</sequence>
<evidence type="ECO:0000259" key="6">
    <source>
        <dbReference type="Pfam" id="PF02465"/>
    </source>
</evidence>
<dbReference type="InterPro" id="IPR040026">
    <property type="entry name" value="FliD"/>
</dbReference>
<keyword evidence="4 5" id="KW-0975">Bacterial flagellum</keyword>
<reference evidence="8 9" key="1">
    <citation type="submission" date="2021-07" db="EMBL/GenBank/DDBJ databases">
        <title>Paenibacillus radiodurans sp. nov., isolated from the southeastern edge of Tengger Desert.</title>
        <authorList>
            <person name="Zhang G."/>
        </authorList>
    </citation>
    <scope>NUCLEOTIDE SEQUENCE [LARGE SCALE GENOMIC DNA]</scope>
    <source>
        <strain evidence="8 9">DT7-4</strain>
    </source>
</reference>
<evidence type="ECO:0000256" key="5">
    <source>
        <dbReference type="RuleBase" id="RU362066"/>
    </source>
</evidence>
<comment type="subcellular location">
    <subcellularLocation>
        <location evidence="5">Secreted</location>
    </subcellularLocation>
    <subcellularLocation>
        <location evidence="5">Bacterial flagellum</location>
    </subcellularLocation>
</comment>
<evidence type="ECO:0000256" key="3">
    <source>
        <dbReference type="ARBA" id="ARBA00023054"/>
    </source>
</evidence>
<comment type="caution">
    <text evidence="8">The sequence shown here is derived from an EMBL/GenBank/DDBJ whole genome shotgun (WGS) entry which is preliminary data.</text>
</comment>
<dbReference type="Proteomes" id="UP000812277">
    <property type="component" value="Unassembled WGS sequence"/>
</dbReference>
<keyword evidence="3" id="KW-0175">Coiled coil</keyword>
<dbReference type="PANTHER" id="PTHR30288">
    <property type="entry name" value="FLAGELLAR CAP/ASSEMBLY PROTEIN FLID"/>
    <property type="match status" value="1"/>
</dbReference>
<dbReference type="PANTHER" id="PTHR30288:SF0">
    <property type="entry name" value="FLAGELLAR HOOK-ASSOCIATED PROTEIN 2"/>
    <property type="match status" value="1"/>
</dbReference>
<dbReference type="EMBL" id="JAHZIJ010000005">
    <property type="protein sequence ID" value="MBW7474989.1"/>
    <property type="molecule type" value="Genomic_DNA"/>
</dbReference>
<keyword evidence="8" id="KW-0282">Flagellum</keyword>
<keyword evidence="9" id="KW-1185">Reference proteome</keyword>
<evidence type="ECO:0000259" key="7">
    <source>
        <dbReference type="Pfam" id="PF07195"/>
    </source>
</evidence>
<gene>
    <name evidence="8" type="primary">fliD</name>
    <name evidence="8" type="ORF">K0T92_09550</name>
</gene>
<comment type="subunit">
    <text evidence="2 5">Homopentamer.</text>
</comment>
<name>A0ABS7D4Z2_9BACL</name>
<evidence type="ECO:0000256" key="1">
    <source>
        <dbReference type="ARBA" id="ARBA00009764"/>
    </source>
</evidence>
<accession>A0ABS7D4Z2</accession>
<evidence type="ECO:0000256" key="2">
    <source>
        <dbReference type="ARBA" id="ARBA00011255"/>
    </source>
</evidence>
<comment type="similarity">
    <text evidence="1 5">Belongs to the FliD family.</text>
</comment>
<evidence type="ECO:0000313" key="8">
    <source>
        <dbReference type="EMBL" id="MBW7474989.1"/>
    </source>
</evidence>
<proteinExistence type="inferred from homology"/>
<dbReference type="InterPro" id="IPR010809">
    <property type="entry name" value="FliD_C"/>
</dbReference>
<organism evidence="8 9">
    <name type="scientific">Paenibacillus oenotherae</name>
    <dbReference type="NCBI Taxonomy" id="1435645"/>
    <lineage>
        <taxon>Bacteria</taxon>
        <taxon>Bacillati</taxon>
        <taxon>Bacillota</taxon>
        <taxon>Bacilli</taxon>
        <taxon>Bacillales</taxon>
        <taxon>Paenibacillaceae</taxon>
        <taxon>Paenibacillus</taxon>
    </lineage>
</organism>
<evidence type="ECO:0000256" key="4">
    <source>
        <dbReference type="ARBA" id="ARBA00023143"/>
    </source>
</evidence>
<dbReference type="Pfam" id="PF07195">
    <property type="entry name" value="FliD_C"/>
    <property type="match status" value="1"/>
</dbReference>
<dbReference type="Pfam" id="PF02465">
    <property type="entry name" value="FliD_N"/>
    <property type="match status" value="1"/>
</dbReference>
<feature type="domain" description="Flagellar hook-associated protein 2 C-terminal" evidence="7">
    <location>
        <begin position="210"/>
        <end position="449"/>
    </location>
</feature>
<keyword evidence="8" id="KW-0969">Cilium</keyword>
<keyword evidence="5" id="KW-0964">Secreted</keyword>